<protein>
    <submittedName>
        <fullName evidence="2">Uncharacterized protein</fullName>
    </submittedName>
</protein>
<organism evidence="2 3">
    <name type="scientific">Phyllostomus discolor</name>
    <name type="common">pale spear-nosed bat</name>
    <dbReference type="NCBI Taxonomy" id="89673"/>
    <lineage>
        <taxon>Eukaryota</taxon>
        <taxon>Metazoa</taxon>
        <taxon>Chordata</taxon>
        <taxon>Craniata</taxon>
        <taxon>Vertebrata</taxon>
        <taxon>Euteleostomi</taxon>
        <taxon>Mammalia</taxon>
        <taxon>Eutheria</taxon>
        <taxon>Laurasiatheria</taxon>
        <taxon>Chiroptera</taxon>
        <taxon>Yangochiroptera</taxon>
        <taxon>Phyllostomidae</taxon>
        <taxon>Phyllostominae</taxon>
        <taxon>Phyllostomus</taxon>
    </lineage>
</organism>
<reference evidence="2 3" key="1">
    <citation type="journal article" date="2020" name="Nature">
        <title>Six reference-quality genomes reveal evolution of bat adaptations.</title>
        <authorList>
            <person name="Jebb D."/>
            <person name="Huang Z."/>
            <person name="Pippel M."/>
            <person name="Hughes G.M."/>
            <person name="Lavrichenko K."/>
            <person name="Devanna P."/>
            <person name="Winkler S."/>
            <person name="Jermiin L.S."/>
            <person name="Skirmuntt E.C."/>
            <person name="Katzourakis A."/>
            <person name="Burkitt-Gray L."/>
            <person name="Ray D.A."/>
            <person name="Sullivan K.A.M."/>
            <person name="Roscito J.G."/>
            <person name="Kirilenko B.M."/>
            <person name="Davalos L.M."/>
            <person name="Corthals A.P."/>
            <person name="Power M.L."/>
            <person name="Jones G."/>
            <person name="Ransome R.D."/>
            <person name="Dechmann D.K.N."/>
            <person name="Locatelli A.G."/>
            <person name="Puechmaille S.J."/>
            <person name="Fedrigo O."/>
            <person name="Jarvis E.D."/>
            <person name="Hiller M."/>
            <person name="Vernes S.C."/>
            <person name="Myers E.W."/>
            <person name="Teeling E.C."/>
        </authorList>
    </citation>
    <scope>NUCLEOTIDE SEQUENCE [LARGE SCALE GENOMIC DNA]</scope>
    <source>
        <strain evidence="2">Bat1K_MPI-CBG_1</strain>
    </source>
</reference>
<accession>A0A834A7M9</accession>
<evidence type="ECO:0000313" key="2">
    <source>
        <dbReference type="EMBL" id="KAF6104491.1"/>
    </source>
</evidence>
<evidence type="ECO:0000313" key="3">
    <source>
        <dbReference type="Proteomes" id="UP000664940"/>
    </source>
</evidence>
<feature type="region of interest" description="Disordered" evidence="1">
    <location>
        <begin position="165"/>
        <end position="187"/>
    </location>
</feature>
<feature type="compositionally biased region" description="Basic residues" evidence="1">
    <location>
        <begin position="165"/>
        <end position="180"/>
    </location>
</feature>
<gene>
    <name evidence="2" type="ORF">HJG60_011406</name>
</gene>
<proteinExistence type="predicted"/>
<name>A0A834A7M9_9CHIR</name>
<sequence length="187" mass="20568">MCSVGRRHPGGGSWEARMEVAAARAAAAHPREPITAMRESAPGLGRLPEMAWGQWPETAPRTATQPLRGQWVHVGGRASACPRSQGLRGHRTTHFHVAEAWDGSGVEPGTGSRASADECPLGTWQVPHTVQHRWQRAAPEVSWGSAASLSRKTSYWTFAHRHHHHLNHHQLHQHHPHQAGRHPSAVP</sequence>
<dbReference type="AlphaFoldDB" id="A0A834A7M9"/>
<comment type="caution">
    <text evidence="2">The sequence shown here is derived from an EMBL/GenBank/DDBJ whole genome shotgun (WGS) entry which is preliminary data.</text>
</comment>
<evidence type="ECO:0000256" key="1">
    <source>
        <dbReference type="SAM" id="MobiDB-lite"/>
    </source>
</evidence>
<dbReference type="EMBL" id="JABVXQ010000006">
    <property type="protein sequence ID" value="KAF6104491.1"/>
    <property type="molecule type" value="Genomic_DNA"/>
</dbReference>
<dbReference type="Proteomes" id="UP000664940">
    <property type="component" value="Unassembled WGS sequence"/>
</dbReference>